<sequence>MSKAIERKQELVNQIAEEIKASSSVLIADYRGLNVAEVTELRNNMRNEGLTFKVYKNSLVRRAMEQAGIEGLDEVLTGPNAFAFSADDAVAPARVLNDFAKTTRKLRTKSWCYRRKSSRSS</sequence>
<evidence type="ECO:0000256" key="3">
    <source>
        <dbReference type="ARBA" id="ARBA00023274"/>
    </source>
</evidence>
<protein>
    <recommendedName>
        <fullName evidence="4">50S ribosomal protein L10</fullName>
    </recommendedName>
</protein>
<gene>
    <name evidence="5" type="primary">rplJ</name>
    <name evidence="5" type="ORF">GEMHA0001_0370</name>
</gene>
<comment type="similarity">
    <text evidence="1">Belongs to the universal ribosomal protein uL10 family.</text>
</comment>
<dbReference type="eggNOG" id="COG0244">
    <property type="taxonomic scope" value="Bacteria"/>
</dbReference>
<evidence type="ECO:0000256" key="1">
    <source>
        <dbReference type="ARBA" id="ARBA00008889"/>
    </source>
</evidence>
<dbReference type="Proteomes" id="UP000006004">
    <property type="component" value="Unassembled WGS sequence"/>
</dbReference>
<name>C5NY34_9BACL</name>
<evidence type="ECO:0000313" key="5">
    <source>
        <dbReference type="EMBL" id="EER67841.1"/>
    </source>
</evidence>
<reference evidence="5" key="1">
    <citation type="submission" date="2009-01" db="EMBL/GenBank/DDBJ databases">
        <authorList>
            <person name="Fulton L."/>
            <person name="Clifton S."/>
            <person name="Chinwalla A.T."/>
            <person name="Mitreva M."/>
            <person name="Sodergren E."/>
            <person name="Weinstock G."/>
            <person name="Clifton S."/>
            <person name="Dooling D.J."/>
            <person name="Fulton B."/>
            <person name="Minx P."/>
            <person name="Pepin K.H."/>
            <person name="Johnson M."/>
            <person name="Bhonagiri V."/>
            <person name="Nash W.E."/>
            <person name="Mardis E.R."/>
            <person name="Wilson R.K."/>
        </authorList>
    </citation>
    <scope>NUCLEOTIDE SEQUENCE [LARGE SCALE GENOMIC DNA]</scope>
    <source>
        <strain evidence="5">ATCC 10379</strain>
    </source>
</reference>
<keyword evidence="3" id="KW-0687">Ribonucleoprotein</keyword>
<organism evidence="5 6">
    <name type="scientific">Gemella haemolysans ATCC 10379</name>
    <dbReference type="NCBI Taxonomy" id="546270"/>
    <lineage>
        <taxon>Bacteria</taxon>
        <taxon>Bacillati</taxon>
        <taxon>Bacillota</taxon>
        <taxon>Bacilli</taxon>
        <taxon>Bacillales</taxon>
        <taxon>Gemellaceae</taxon>
        <taxon>Gemella</taxon>
    </lineage>
</organism>
<reference evidence="5" key="2">
    <citation type="submission" date="2009-06" db="EMBL/GenBank/DDBJ databases">
        <authorList>
            <person name="Sebastian Y."/>
            <person name="Madupu R."/>
            <person name="Durkin A.S."/>
            <person name="Torralba M."/>
            <person name="Methe B."/>
            <person name="Sutton G.G."/>
            <person name="Strausberg R.L."/>
            <person name="Nelson K.E."/>
        </authorList>
    </citation>
    <scope>NUCLEOTIDE SEQUENCE [LARGE SCALE GENOMIC DNA]</scope>
    <source>
        <strain evidence="5">ATCC 10379</strain>
    </source>
</reference>
<dbReference type="AlphaFoldDB" id="C5NY34"/>
<evidence type="ECO:0000256" key="4">
    <source>
        <dbReference type="RuleBase" id="RU003636"/>
    </source>
</evidence>
<accession>C5NY34</accession>
<dbReference type="InterPro" id="IPR043141">
    <property type="entry name" value="Ribosomal_uL10-like_sf"/>
</dbReference>
<dbReference type="InterPro" id="IPR047865">
    <property type="entry name" value="Ribosomal_uL10_bac_type"/>
</dbReference>
<dbReference type="CDD" id="cd05797">
    <property type="entry name" value="Ribosomal_L10"/>
    <property type="match status" value="1"/>
</dbReference>
<evidence type="ECO:0000313" key="6">
    <source>
        <dbReference type="Proteomes" id="UP000006004"/>
    </source>
</evidence>
<dbReference type="InterPro" id="IPR002363">
    <property type="entry name" value="Ribosomal_uL10_CS_bac"/>
</dbReference>
<keyword evidence="6" id="KW-1185">Reference proteome</keyword>
<keyword evidence="2 5" id="KW-0689">Ribosomal protein</keyword>
<dbReference type="PANTHER" id="PTHR11560">
    <property type="entry name" value="39S RIBOSOMAL PROTEIN L10, MITOCHONDRIAL"/>
    <property type="match status" value="1"/>
</dbReference>
<dbReference type="SUPFAM" id="SSF160369">
    <property type="entry name" value="Ribosomal protein L10-like"/>
    <property type="match status" value="1"/>
</dbReference>
<evidence type="ECO:0000256" key="2">
    <source>
        <dbReference type="ARBA" id="ARBA00022980"/>
    </source>
</evidence>
<dbReference type="NCBIfam" id="NF000955">
    <property type="entry name" value="PRK00099.1-1"/>
    <property type="match status" value="1"/>
</dbReference>
<dbReference type="InterPro" id="IPR001790">
    <property type="entry name" value="Ribosomal_uL10"/>
</dbReference>
<dbReference type="PROSITE" id="PS01109">
    <property type="entry name" value="RIBOSOMAL_L10"/>
    <property type="match status" value="1"/>
</dbReference>
<dbReference type="GO" id="GO:0015934">
    <property type="term" value="C:large ribosomal subunit"/>
    <property type="evidence" value="ECO:0007669"/>
    <property type="project" value="InterPro"/>
</dbReference>
<dbReference type="EMBL" id="ACDZ02000014">
    <property type="protein sequence ID" value="EER67841.1"/>
    <property type="molecule type" value="Genomic_DNA"/>
</dbReference>
<dbReference type="Pfam" id="PF00466">
    <property type="entry name" value="Ribosomal_L10"/>
    <property type="match status" value="1"/>
</dbReference>
<proteinExistence type="inferred from homology"/>
<dbReference type="Gene3D" id="3.30.70.1730">
    <property type="match status" value="1"/>
</dbReference>
<dbReference type="GO" id="GO:0003735">
    <property type="term" value="F:structural constituent of ribosome"/>
    <property type="evidence" value="ECO:0007669"/>
    <property type="project" value="InterPro"/>
</dbReference>
<comment type="caution">
    <text evidence="5">The sequence shown here is derived from an EMBL/GenBank/DDBJ whole genome shotgun (WGS) entry which is preliminary data.</text>
</comment>
<dbReference type="GO" id="GO:0006412">
    <property type="term" value="P:translation"/>
    <property type="evidence" value="ECO:0007669"/>
    <property type="project" value="InterPro"/>
</dbReference>